<sequence>MRRAWLIGFCAVTFTACDPPYMVSERGDFRLSAEGLRVRGDFLADTDWEAPYLVLAGTRLCPELRCEACPDEATCGDAAIHASGPIAVDEEGCFVAEAPGEVVWTVDPTCGAPGQAPDRVNMRVVGPDQAEARVSPWLDGLAARHSVRENPLITVLGAEWREVLPYEFKLVAGQDVEIGVGLFERDTGLSVARQAEPAAAVSWTTTRGRPAVTYPSEVLDLVTFAGTESEATFEFDGHSWPLARVTGVEAESVTSLELAGAILIVEDSDAPLIGRTGVPLAAGAIARDAVGDRVIGLPLTWSAEVGNMASAPFDTLPEQIALADDCIAPEDRDGPRELVLRARHGDLSADLEFTWAGTREPTLFNTVEADASWKPPATCLAPAGCGCRSAETDAGGLLLLGLLALGRRRRKGHVRTSMVAGTCLLALPAGGCGEAPSLRAGEALPLGDLPLRRAPDLATVQGGHSVALGDQALWAFRTASSERGLYGATTAGAVTADFDARDGLHPFTAYQTPKETDDDELLPFYDKEGSYKYEHDDGECILGRDCPRVSLWPGPMVHDPERQRVLIFYRKVIQFPDNADNQHVGSSIAVWRDDLAGRPFRPEVAEGSDEPTLLFGADGPRFAAALAEDEHVHAFACGGKGGACTLLRAPLAHALEREAWRWYEAGEWSPSPRRAEEVFAGAGAMSVHFNAHAGAYVAVYADREEPAVVLRTAPQLTGPWSEAAELYRPRDPQAELRIQDAMLHPELARDGGAVDYLTYFEGSRGALQLVEIHWE</sequence>
<evidence type="ECO:0000313" key="3">
    <source>
        <dbReference type="Proteomes" id="UP001164459"/>
    </source>
</evidence>
<dbReference type="EMBL" id="CP114040">
    <property type="protein sequence ID" value="WAS92560.1"/>
    <property type="molecule type" value="Genomic_DNA"/>
</dbReference>
<protein>
    <submittedName>
        <fullName evidence="2">DUF4185 domain-containing protein</fullName>
    </submittedName>
</protein>
<proteinExistence type="predicted"/>
<dbReference type="Pfam" id="PF13810">
    <property type="entry name" value="DUF4185"/>
    <property type="match status" value="1"/>
</dbReference>
<dbReference type="PROSITE" id="PS51257">
    <property type="entry name" value="PROKAR_LIPOPROTEIN"/>
    <property type="match status" value="1"/>
</dbReference>
<dbReference type="Proteomes" id="UP001164459">
    <property type="component" value="Chromosome"/>
</dbReference>
<organism evidence="2 3">
    <name type="scientific">Nannocystis punicea</name>
    <dbReference type="NCBI Taxonomy" id="2995304"/>
    <lineage>
        <taxon>Bacteria</taxon>
        <taxon>Pseudomonadati</taxon>
        <taxon>Myxococcota</taxon>
        <taxon>Polyangia</taxon>
        <taxon>Nannocystales</taxon>
        <taxon>Nannocystaceae</taxon>
        <taxon>Nannocystis</taxon>
    </lineage>
</organism>
<name>A0ABY7H0C6_9BACT</name>
<gene>
    <name evidence="2" type="ORF">O0S08_40795</name>
</gene>
<accession>A0ABY7H0C6</accession>
<feature type="domain" description="DUF4185" evidence="1">
    <location>
        <begin position="616"/>
        <end position="729"/>
    </location>
</feature>
<evidence type="ECO:0000259" key="1">
    <source>
        <dbReference type="Pfam" id="PF13810"/>
    </source>
</evidence>
<keyword evidence="3" id="KW-1185">Reference proteome</keyword>
<dbReference type="InterPro" id="IPR025442">
    <property type="entry name" value="DUF4185"/>
</dbReference>
<reference evidence="2" key="1">
    <citation type="submission" date="2022-11" db="EMBL/GenBank/DDBJ databases">
        <title>Minimal conservation of predation-associated metabolite biosynthetic gene clusters underscores biosynthetic potential of Myxococcota including descriptions for ten novel species: Archangium lansinium sp. nov., Myxococcus landrumus sp. nov., Nannocystis bai.</title>
        <authorList>
            <person name="Ahearne A."/>
            <person name="Stevens C."/>
            <person name="Dowd S."/>
        </authorList>
    </citation>
    <scope>NUCLEOTIDE SEQUENCE</scope>
    <source>
        <strain evidence="2">Fl3</strain>
    </source>
</reference>
<dbReference type="RefSeq" id="WP_269034917.1">
    <property type="nucleotide sequence ID" value="NZ_CP114040.1"/>
</dbReference>
<dbReference type="NCBIfam" id="TIGR03901">
    <property type="entry name" value="MYXO-CTERM"/>
    <property type="match status" value="1"/>
</dbReference>
<dbReference type="InterPro" id="IPR024038">
    <property type="entry name" value="MYXO-CTERM"/>
</dbReference>
<evidence type="ECO:0000313" key="2">
    <source>
        <dbReference type="EMBL" id="WAS92560.1"/>
    </source>
</evidence>